<evidence type="ECO:0000313" key="4">
    <source>
        <dbReference type="EMBL" id="GIZ93946.1"/>
    </source>
</evidence>
<dbReference type="EMBL" id="BPMS01000013">
    <property type="protein sequence ID" value="GIZ89543.1"/>
    <property type="molecule type" value="Genomic_DNA"/>
</dbReference>
<proteinExistence type="predicted"/>
<feature type="region of interest" description="Disordered" evidence="1">
    <location>
        <begin position="52"/>
        <end position="73"/>
    </location>
</feature>
<dbReference type="AlphaFoldDB" id="A0AA37CG56"/>
<dbReference type="InterPro" id="IPR018392">
    <property type="entry name" value="LysM"/>
</dbReference>
<evidence type="ECO:0000313" key="5">
    <source>
        <dbReference type="Proteomes" id="UP000887212"/>
    </source>
</evidence>
<dbReference type="Proteomes" id="UP000887228">
    <property type="component" value="Unassembled WGS sequence"/>
</dbReference>
<dbReference type="Gene3D" id="3.10.350.10">
    <property type="entry name" value="LysM domain"/>
    <property type="match status" value="1"/>
</dbReference>
<dbReference type="RefSeq" id="WP_203788971.1">
    <property type="nucleotide sequence ID" value="NZ_AP024354.1"/>
</dbReference>
<feature type="domain" description="LysM" evidence="2">
    <location>
        <begin position="4"/>
        <end position="49"/>
    </location>
</feature>
<feature type="compositionally biased region" description="Low complexity" evidence="1">
    <location>
        <begin position="723"/>
        <end position="733"/>
    </location>
</feature>
<organism evidence="3 5">
    <name type="scientific">Aquipseudomonas alcaligenes</name>
    <name type="common">Pseudomonas alcaligenes</name>
    <dbReference type="NCBI Taxonomy" id="43263"/>
    <lineage>
        <taxon>Bacteria</taxon>
        <taxon>Pseudomonadati</taxon>
        <taxon>Pseudomonadota</taxon>
        <taxon>Gammaproteobacteria</taxon>
        <taxon>Pseudomonadales</taxon>
        <taxon>Pseudomonadaceae</taxon>
        <taxon>Aquipseudomonas</taxon>
    </lineage>
</organism>
<comment type="caution">
    <text evidence="3">The sequence shown here is derived from an EMBL/GenBank/DDBJ whole genome shotgun (WGS) entry which is preliminary data.</text>
</comment>
<dbReference type="InterPro" id="IPR036779">
    <property type="entry name" value="LysM_dom_sf"/>
</dbReference>
<dbReference type="Proteomes" id="UP000887212">
    <property type="component" value="Unassembled WGS sequence"/>
</dbReference>
<dbReference type="SUPFAM" id="SSF54106">
    <property type="entry name" value="LysM domain"/>
    <property type="match status" value="1"/>
</dbReference>
<dbReference type="EMBL" id="BPMT01000012">
    <property type="protein sequence ID" value="GIZ93946.1"/>
    <property type="molecule type" value="Genomic_DNA"/>
</dbReference>
<sequence length="1114" mass="124151">MELINYVVRSGDTLTKIATQHGSTVAELLELNSFIVNADHIEVGWNLSVTARTSPAPTSASSPAPAQADTPATEPAVLRLPPLQHAKEVLNTLFEKASHPCKPRFANIIYATQEQSFWLLPKEADDALSESAHILEQQVAPSKSKEERKKGLDACGLLDYFMEPNLSSFLEGQEKERMQFFEREHPDIEDLNLAIQLQDRALGIEPRPTEPTNDRAEASRRADEDIKRIPDGMARRHKLRVLQREWEKLRDIAVKKAKEQNYTYQDGALFTPEALEAKKRVDHYLKTRDEVLKYGELPTYEQDELAKLLEQQQQRYREIQEFTQHYGPSLKYQEVFTQLTALTAYKTYIDAIIKVADYGLAVPEFALIMASGGAGSGVQRFKQYQEHLARQQTVEDEMREKYAGWVKSTGQNMLPPAGLLAAEREAWDAEQMALQQLYAEAQQAVASSKPRRHLLWNPEQFKPRPVERLVKSDFPLHEVSWPDSPKPLGHTSMMVLNGLAKPSIKKSASFAGNSSAQTGSRSAFSDWLKGMGAFEIKDQGDWFDNNGWFEVERFYEYLTKLGWQVDSLKNAATRKQWGDRLCEVVFLDSVRRSIRLFDRTPQAQLVRFLSAPPERIQTSTEASGPTLRDATASFETTLDIDLARGEVELFNIELPKAKEAQPVQAKYIDYQKKVATLDLGRFSACFSARAWGFAGASLQLAANLDLSPSRLRYGSSLDPIEPASRTANTASTARTEDLGQATSAPVQLEDAAGASFKLFAGVQAGIEVTGQLNWLPPKGLVSTRLPTGQTKNTEEKWLNLAHLTAEISAAIGLGVDSEVSLSLDKGRFILRLKASLIAGPGASGSFAFAVGYEAIGELMDVMRRELRKNMYHQLKWVDGSAFELLSKLNVFGAVGMDVGMIYTLSLTTADAVANLYEALTAGGKGGPVAHSIISYENQDELERWFVEALPEALGPMLMTLISPAEAFVIKASDAVDGTSRENVKTYSKTECWHLQQQAIERILGWIVRNAQNNGTLPNAQRQFEEACTRMNRFGSKPPKPGQAYCENRMNMDHFMAAKVMNIGQDANRNERMRARYLTHASALGQLKDGFCQETNHYGITYMPGGHATYNGPGE</sequence>
<evidence type="ECO:0000259" key="2">
    <source>
        <dbReference type="PROSITE" id="PS51782"/>
    </source>
</evidence>
<name>A0AA37CG56_AQUAC</name>
<dbReference type="SMART" id="SM00257">
    <property type="entry name" value="LysM"/>
    <property type="match status" value="1"/>
</dbReference>
<gene>
    <name evidence="3" type="ORF">KAM435_28700</name>
    <name evidence="4" type="ORF">KAM436_29140</name>
</gene>
<feature type="region of interest" description="Disordered" evidence="1">
    <location>
        <begin position="722"/>
        <end position="741"/>
    </location>
</feature>
<accession>A0AA37CG56</accession>
<evidence type="ECO:0000313" key="3">
    <source>
        <dbReference type="EMBL" id="GIZ89543.1"/>
    </source>
</evidence>
<reference evidence="3 6" key="1">
    <citation type="submission" date="2021-07" db="EMBL/GenBank/DDBJ databases">
        <title>Whole genome sequencing of carbapenem-resistant Pseudomonas spp. isolated in Japan.</title>
        <authorList>
            <person name="Suzuki M."/>
            <person name="Maehana S."/>
            <person name="Kitasato H."/>
        </authorList>
    </citation>
    <scope>NUCLEOTIDE SEQUENCE</scope>
    <source>
        <strain evidence="3">KAM435</strain>
        <strain evidence="4 6">KAM436</strain>
    </source>
</reference>
<dbReference type="PROSITE" id="PS51782">
    <property type="entry name" value="LYSM"/>
    <property type="match status" value="1"/>
</dbReference>
<evidence type="ECO:0000313" key="6">
    <source>
        <dbReference type="Proteomes" id="UP000887228"/>
    </source>
</evidence>
<protein>
    <recommendedName>
        <fullName evidence="2">LysM domain-containing protein</fullName>
    </recommendedName>
</protein>
<dbReference type="Pfam" id="PF01476">
    <property type="entry name" value="LysM"/>
    <property type="match status" value="1"/>
</dbReference>
<dbReference type="CDD" id="cd00118">
    <property type="entry name" value="LysM"/>
    <property type="match status" value="1"/>
</dbReference>
<evidence type="ECO:0000256" key="1">
    <source>
        <dbReference type="SAM" id="MobiDB-lite"/>
    </source>
</evidence>